<dbReference type="STRING" id="626887.J057_08691"/>
<dbReference type="GO" id="GO:0006760">
    <property type="term" value="P:folic acid-containing compound metabolic process"/>
    <property type="evidence" value="ECO:0007669"/>
    <property type="project" value="InterPro"/>
</dbReference>
<evidence type="ECO:0000256" key="6">
    <source>
        <dbReference type="ARBA" id="ARBA00044306"/>
    </source>
</evidence>
<gene>
    <name evidence="8" type="ORF">J057_08691</name>
</gene>
<dbReference type="PANTHER" id="PTHR42844">
    <property type="entry name" value="DIHYDRONEOPTERIN ALDOLASE 1-RELATED"/>
    <property type="match status" value="1"/>
</dbReference>
<protein>
    <recommendedName>
        <fullName evidence="5">Dihydroneopterin triphosphate 2'-epimerase</fullName>
        <ecNumber evidence="4">5.1.99.7</ecNumber>
    </recommendedName>
    <alternativeName>
        <fullName evidence="6">D-erythro-7,8-dihydroneopterin triphosphate epimerase</fullName>
    </alternativeName>
</protein>
<evidence type="ECO:0000259" key="7">
    <source>
        <dbReference type="SMART" id="SM00905"/>
    </source>
</evidence>
<accession>N6VYS5</accession>
<comment type="caution">
    <text evidence="8">The sequence shown here is derived from an EMBL/GenBank/DDBJ whole genome shotgun (WGS) entry which is preliminary data.</text>
</comment>
<dbReference type="Gene3D" id="3.30.1130.10">
    <property type="match status" value="1"/>
</dbReference>
<dbReference type="SUPFAM" id="SSF55620">
    <property type="entry name" value="Tetrahydrobiopterin biosynthesis enzymes-like"/>
    <property type="match status" value="1"/>
</dbReference>
<sequence>MTPSTVDHQATVRIKDLLLRAYIGIKEEEINNQQDVLINVKLRYDATAAVNNNEIESALNYRTITKQIIHHVDGNRFALLERLTHEVLMIVMDHAAVQWAQVEIDKPHALRYAESVSVTLQAHREAA</sequence>
<dbReference type="EC" id="5.1.99.7" evidence="4"/>
<dbReference type="AlphaFoldDB" id="N6VYS5"/>
<dbReference type="eggNOG" id="COG1539">
    <property type="taxonomic scope" value="Bacteria"/>
</dbReference>
<reference evidence="8 9" key="1">
    <citation type="journal article" date="2013" name="Genome Announc.">
        <title>Genome Sequence of the Polycyclic Aromatic Hydrocarbon-Degrading Bacterium Strain Marinobacter nanhaiticus D15-8WT.</title>
        <authorList>
            <person name="Cui Z."/>
            <person name="Gao W."/>
            <person name="Li Q."/>
            <person name="Xu G."/>
            <person name="Zheng L."/>
        </authorList>
    </citation>
    <scope>NUCLEOTIDE SEQUENCE [LARGE SCALE GENOMIC DNA]</scope>
    <source>
        <strain evidence="8 9">D15-8W</strain>
    </source>
</reference>
<evidence type="ECO:0000313" key="8">
    <source>
        <dbReference type="EMBL" id="ENO15415.1"/>
    </source>
</evidence>
<evidence type="ECO:0000256" key="2">
    <source>
        <dbReference type="ARBA" id="ARBA00023235"/>
    </source>
</evidence>
<comment type="catalytic activity">
    <reaction evidence="3">
        <text>7,8-dihydroneopterin 3'-triphosphate = 7,8-dihydromonapterin 3'-triphosphate</text>
        <dbReference type="Rhea" id="RHEA:28346"/>
        <dbReference type="ChEBI" id="CHEBI:58462"/>
        <dbReference type="ChEBI" id="CHEBI:61186"/>
        <dbReference type="EC" id="5.1.99.7"/>
    </reaction>
</comment>
<comment type="similarity">
    <text evidence="1">Belongs to the DHNA family.</text>
</comment>
<organism evidence="8 9">
    <name type="scientific">Marinobacter nanhaiticus D15-8W</name>
    <dbReference type="NCBI Taxonomy" id="626887"/>
    <lineage>
        <taxon>Bacteria</taxon>
        <taxon>Pseudomonadati</taxon>
        <taxon>Pseudomonadota</taxon>
        <taxon>Gammaproteobacteria</taxon>
        <taxon>Pseudomonadales</taxon>
        <taxon>Marinobacteraceae</taxon>
        <taxon>Marinobacter</taxon>
    </lineage>
</organism>
<evidence type="ECO:0000256" key="3">
    <source>
        <dbReference type="ARBA" id="ARBA00043806"/>
    </source>
</evidence>
<dbReference type="InterPro" id="IPR006156">
    <property type="entry name" value="Dihydroneopterin_aldolase"/>
</dbReference>
<dbReference type="Pfam" id="PF02152">
    <property type="entry name" value="FolB"/>
    <property type="match status" value="1"/>
</dbReference>
<keyword evidence="9" id="KW-1185">Reference proteome</keyword>
<dbReference type="PATRIC" id="fig|626887.3.peg.1738"/>
<dbReference type="InterPro" id="IPR043133">
    <property type="entry name" value="GTP-CH-I_C/QueF"/>
</dbReference>
<dbReference type="GO" id="GO:0005829">
    <property type="term" value="C:cytosol"/>
    <property type="evidence" value="ECO:0007669"/>
    <property type="project" value="TreeGrafter"/>
</dbReference>
<keyword evidence="2 8" id="KW-0413">Isomerase</keyword>
<evidence type="ECO:0000256" key="4">
    <source>
        <dbReference type="ARBA" id="ARBA00044039"/>
    </source>
</evidence>
<dbReference type="NCBIfam" id="TIGR00526">
    <property type="entry name" value="folB_dom"/>
    <property type="match status" value="1"/>
</dbReference>
<feature type="domain" description="Dihydroneopterin aldolase/epimerase" evidence="7">
    <location>
        <begin position="12"/>
        <end position="122"/>
    </location>
</feature>
<name>N6VYS5_9GAMM</name>
<dbReference type="EMBL" id="APLQ01000011">
    <property type="protein sequence ID" value="ENO15415.1"/>
    <property type="molecule type" value="Genomic_DNA"/>
</dbReference>
<dbReference type="Proteomes" id="UP000013165">
    <property type="component" value="Unassembled WGS sequence"/>
</dbReference>
<dbReference type="GO" id="GO:0008719">
    <property type="term" value="F:dihydroneopterin triphosphate 2'-epimerase activity"/>
    <property type="evidence" value="ECO:0007669"/>
    <property type="project" value="UniProtKB-EC"/>
</dbReference>
<dbReference type="RefSeq" id="WP_004579711.1">
    <property type="nucleotide sequence ID" value="NZ_AP028878.1"/>
</dbReference>
<evidence type="ECO:0000256" key="1">
    <source>
        <dbReference type="ARBA" id="ARBA00005708"/>
    </source>
</evidence>
<dbReference type="HOGENOM" id="CLU_112632_0_0_6"/>
<dbReference type="PANTHER" id="PTHR42844:SF10">
    <property type="entry name" value="DIHYDRONEOPTERIN TRIPHOSPHATE 2'-EPIMERASE"/>
    <property type="match status" value="1"/>
</dbReference>
<dbReference type="NCBIfam" id="NF008418">
    <property type="entry name" value="PRK11245.1"/>
    <property type="match status" value="1"/>
</dbReference>
<proteinExistence type="inferred from homology"/>
<dbReference type="GO" id="GO:0004150">
    <property type="term" value="F:dihydroneopterin aldolase activity"/>
    <property type="evidence" value="ECO:0007669"/>
    <property type="project" value="InterPro"/>
</dbReference>
<evidence type="ECO:0000313" key="9">
    <source>
        <dbReference type="Proteomes" id="UP000013165"/>
    </source>
</evidence>
<dbReference type="SMART" id="SM00905">
    <property type="entry name" value="FolB"/>
    <property type="match status" value="1"/>
</dbReference>
<evidence type="ECO:0000256" key="5">
    <source>
        <dbReference type="ARBA" id="ARBA00044197"/>
    </source>
</evidence>
<dbReference type="InterPro" id="IPR006157">
    <property type="entry name" value="FolB_dom"/>
</dbReference>
<dbReference type="OrthoDB" id="1121389at2"/>